<dbReference type="SMART" id="SM01403">
    <property type="entry name" value="Ribosomal_S10"/>
    <property type="match status" value="1"/>
</dbReference>
<dbReference type="Proteomes" id="UP000094569">
    <property type="component" value="Unassembled WGS sequence"/>
</dbReference>
<comment type="subcellular location">
    <subcellularLocation>
        <location evidence="1">Mitochondrion matrix</location>
    </subcellularLocation>
</comment>
<dbReference type="FunFam" id="3.40.50.620:FF:000082">
    <property type="entry name" value="MSW1p Mitochondrial tryptophanyl-tRNA synthetase"/>
    <property type="match status" value="1"/>
</dbReference>
<dbReference type="GO" id="GO:0070183">
    <property type="term" value="P:mitochondrial tryptophanyl-tRNA aminoacylation"/>
    <property type="evidence" value="ECO:0007669"/>
    <property type="project" value="TreeGrafter"/>
</dbReference>
<evidence type="ECO:0000256" key="9">
    <source>
        <dbReference type="ARBA" id="ARBA00022980"/>
    </source>
</evidence>
<dbReference type="InterPro" id="IPR001848">
    <property type="entry name" value="Ribosomal_uS10"/>
</dbReference>
<proteinExistence type="inferred from homology"/>
<dbReference type="Pfam" id="PF00338">
    <property type="entry name" value="Ribosomal_S10"/>
    <property type="match status" value="1"/>
</dbReference>
<dbReference type="InterPro" id="IPR050203">
    <property type="entry name" value="Trp-tRNA_synthetase"/>
</dbReference>
<protein>
    <recommendedName>
        <fullName evidence="13">Small ribosomal subunit protein uS10m</fullName>
        <ecNumber evidence="4">6.1.1.2</ecNumber>
    </recommendedName>
    <alternativeName>
        <fullName evidence="14">37S ribosomal protein S10, mitochondrial</fullName>
    </alternativeName>
    <alternativeName>
        <fullName evidence="17">Mitochondrial ribosomal small subunit protein 10</fullName>
    </alternativeName>
    <alternativeName>
        <fullName evidence="16">Tryptophan--tRNA ligase, mitochondrial</fullName>
    </alternativeName>
    <alternativeName>
        <fullName evidence="12">Tryptophanyl-tRNA synthetase</fullName>
    </alternativeName>
</protein>
<dbReference type="FunFam" id="3.30.70.600:FF:000003">
    <property type="entry name" value="30S ribosomal protein S10"/>
    <property type="match status" value="1"/>
</dbReference>
<keyword evidence="18" id="KW-0812">Transmembrane</keyword>
<dbReference type="SUPFAM" id="SSF54999">
    <property type="entry name" value="Ribosomal protein S10"/>
    <property type="match status" value="1"/>
</dbReference>
<dbReference type="Gene3D" id="3.40.50.620">
    <property type="entry name" value="HUPs"/>
    <property type="match status" value="1"/>
</dbReference>
<evidence type="ECO:0000256" key="6">
    <source>
        <dbReference type="ARBA" id="ARBA00022741"/>
    </source>
</evidence>
<dbReference type="PANTHER" id="PTHR43766:SF1">
    <property type="entry name" value="TRYPTOPHAN--TRNA LIGASE, MITOCHONDRIAL"/>
    <property type="match status" value="1"/>
</dbReference>
<dbReference type="HAMAP" id="MF_00508">
    <property type="entry name" value="Ribosomal_uS10"/>
    <property type="match status" value="1"/>
</dbReference>
<dbReference type="GO" id="GO:0005759">
    <property type="term" value="C:mitochondrial matrix"/>
    <property type="evidence" value="ECO:0007669"/>
    <property type="project" value="UniProtKB-SubCell"/>
</dbReference>
<dbReference type="HAMAP" id="MF_00140_B">
    <property type="entry name" value="Trp_tRNA_synth_B"/>
    <property type="match status" value="1"/>
</dbReference>
<sequence>MLSFPKSPMLLGLGKRLKFPVPTRSFASSNEPDVDPSQLEVRHAASLSGKQGTEQLSESIKPWAERLDDLNQGARLPRSVQALYLRPLRRKAQYGLPVCDLQLRSYSVRNVEFFADFAIRAAYYLKLPVSGPVPLPRIVERWTFPRSNFVHKKSQENFERITLRRLIQIKDGNPQTVQTWLAFLRKHSFYGVGLKANVWEHESLDVAKTMDDAMPEIEQSLEPHLSQFGQRKDRGGDQSILDILESERFTQNKGPLTDSLFPSLFSIILFIFYFYFLFLCFGMNPKANIAYNGQSFTRLCLSARNRVRFKGLIQNRGSSYSTKTSSATHKTIFSGIQPTGIPHLGNYLGALREWVQLQNGATEGTKLLFSVVDLHALTVPQDAPRLRNWRKEMFATLLAVGLDPARSAIFYQSDVPAHTELFWILSTVASMGYLSRMTQWKSKLQLPENTNLEDSAARSKLRLGLFSYPVLQAADILVHRATHVPVGEDQRQHLEFSRNTANSFNHLYGSIFPLPEALISPAKRVMSFKEPTLKMSKSHPDERSRILLSDTPEEIHKKIKGALTDSEPQLNYDPDNRPGVSNLIEILGHFEGKSCDEVVSEFQHSSLRALKEHVANRVAIDLQPIREKYFALMENKTYLEDVANQGSQAARSNAEGTMTQVKEALGL</sequence>
<keyword evidence="10" id="KW-0030">Aminoacyl-tRNA synthetase</keyword>
<organism evidence="20 21">
    <name type="scientific">Aspergillus cristatus</name>
    <name type="common">Chinese Fuzhuan brick tea-fermentation fungus</name>
    <name type="synonym">Eurotium cristatum</name>
    <dbReference type="NCBI Taxonomy" id="573508"/>
    <lineage>
        <taxon>Eukaryota</taxon>
        <taxon>Fungi</taxon>
        <taxon>Dikarya</taxon>
        <taxon>Ascomycota</taxon>
        <taxon>Pezizomycotina</taxon>
        <taxon>Eurotiomycetes</taxon>
        <taxon>Eurotiomycetidae</taxon>
        <taxon>Eurotiales</taxon>
        <taxon>Aspergillaceae</taxon>
        <taxon>Aspergillus</taxon>
        <taxon>Aspergillus subgen. Aspergillus</taxon>
    </lineage>
</organism>
<evidence type="ECO:0000256" key="15">
    <source>
        <dbReference type="ARBA" id="ARBA00049929"/>
    </source>
</evidence>
<dbReference type="InterPro" id="IPR002305">
    <property type="entry name" value="aa-tRNA-synth_Ic"/>
</dbReference>
<dbReference type="InterPro" id="IPR036838">
    <property type="entry name" value="Ribosomal_uS10_dom_sf"/>
</dbReference>
<evidence type="ECO:0000256" key="10">
    <source>
        <dbReference type="ARBA" id="ARBA00023146"/>
    </source>
</evidence>
<reference evidence="20 21" key="1">
    <citation type="journal article" date="2016" name="BMC Genomics">
        <title>Comparative genomic and transcriptomic analyses of the Fuzhuan brick tea-fermentation fungus Aspergillus cristatus.</title>
        <authorList>
            <person name="Ge Y."/>
            <person name="Wang Y."/>
            <person name="Liu Y."/>
            <person name="Tan Y."/>
            <person name="Ren X."/>
            <person name="Zhang X."/>
            <person name="Hyde K.D."/>
            <person name="Liu Y."/>
            <person name="Liu Z."/>
        </authorList>
    </citation>
    <scope>NUCLEOTIDE SEQUENCE [LARGE SCALE GENOMIC DNA]</scope>
    <source>
        <strain evidence="20 21">GZAAS20.1005</strain>
    </source>
</reference>
<evidence type="ECO:0000256" key="2">
    <source>
        <dbReference type="ARBA" id="ARBA00005594"/>
    </source>
</evidence>
<evidence type="ECO:0000259" key="19">
    <source>
        <dbReference type="SMART" id="SM01403"/>
    </source>
</evidence>
<dbReference type="VEuPathDB" id="FungiDB:SI65_03535"/>
<evidence type="ECO:0000256" key="18">
    <source>
        <dbReference type="SAM" id="Phobius"/>
    </source>
</evidence>
<keyword evidence="6" id="KW-0547">Nucleotide-binding</keyword>
<dbReference type="AlphaFoldDB" id="A0A1E3BHN3"/>
<dbReference type="Gene3D" id="3.30.70.600">
    <property type="entry name" value="Ribosomal protein S10 domain"/>
    <property type="match status" value="1"/>
</dbReference>
<dbReference type="InterPro" id="IPR002306">
    <property type="entry name" value="Trp-tRNA-ligase"/>
</dbReference>
<dbReference type="EC" id="6.1.1.2" evidence="4"/>
<comment type="caution">
    <text evidence="20">The sequence shown here is derived from an EMBL/GenBank/DDBJ whole genome shotgun (WGS) entry which is preliminary data.</text>
</comment>
<comment type="similarity">
    <text evidence="3">Belongs to the universal ribosomal protein uS10 family.</text>
</comment>
<dbReference type="PRINTS" id="PR01039">
    <property type="entry name" value="TRNASYNTHTRP"/>
</dbReference>
<keyword evidence="11" id="KW-0687">Ribonucleoprotein</keyword>
<comment type="similarity">
    <text evidence="2">Belongs to the class-I aminoacyl-tRNA synthetase family.</text>
</comment>
<keyword evidence="18" id="KW-0472">Membrane</keyword>
<dbReference type="PROSITE" id="PS00178">
    <property type="entry name" value="AA_TRNA_LIGASE_I"/>
    <property type="match status" value="1"/>
</dbReference>
<evidence type="ECO:0000256" key="16">
    <source>
        <dbReference type="ARBA" id="ARBA00069760"/>
    </source>
</evidence>
<evidence type="ECO:0000256" key="14">
    <source>
        <dbReference type="ARBA" id="ARBA00042916"/>
    </source>
</evidence>
<evidence type="ECO:0000313" key="21">
    <source>
        <dbReference type="Proteomes" id="UP000094569"/>
    </source>
</evidence>
<evidence type="ECO:0000256" key="4">
    <source>
        <dbReference type="ARBA" id="ARBA00013161"/>
    </source>
</evidence>
<dbReference type="GO" id="GO:1990904">
    <property type="term" value="C:ribonucleoprotein complex"/>
    <property type="evidence" value="ECO:0007669"/>
    <property type="project" value="UniProtKB-KW"/>
</dbReference>
<accession>A0A1E3BHN3</accession>
<dbReference type="InterPro" id="IPR001412">
    <property type="entry name" value="aa-tRNA-synth_I_CS"/>
</dbReference>
<dbReference type="GO" id="GO:0004830">
    <property type="term" value="F:tryptophan-tRNA ligase activity"/>
    <property type="evidence" value="ECO:0007669"/>
    <property type="project" value="UniProtKB-EC"/>
</dbReference>
<gene>
    <name evidence="20" type="ORF">SI65_03535</name>
</gene>
<dbReference type="NCBIfam" id="TIGR00233">
    <property type="entry name" value="trpS"/>
    <property type="match status" value="1"/>
</dbReference>
<dbReference type="GO" id="GO:0005840">
    <property type="term" value="C:ribosome"/>
    <property type="evidence" value="ECO:0007669"/>
    <property type="project" value="UniProtKB-KW"/>
</dbReference>
<dbReference type="Gene3D" id="1.10.240.10">
    <property type="entry name" value="Tyrosyl-Transfer RNA Synthetase"/>
    <property type="match status" value="1"/>
</dbReference>
<dbReference type="GO" id="GO:0003735">
    <property type="term" value="F:structural constituent of ribosome"/>
    <property type="evidence" value="ECO:0007669"/>
    <property type="project" value="InterPro"/>
</dbReference>
<dbReference type="InterPro" id="IPR024109">
    <property type="entry name" value="Trp-tRNA-ligase_bac-type"/>
</dbReference>
<dbReference type="STRING" id="573508.A0A1E3BHN3"/>
<name>A0A1E3BHN3_ASPCR</name>
<dbReference type="EMBL" id="JXNT01000003">
    <property type="protein sequence ID" value="ODM20482.1"/>
    <property type="molecule type" value="Genomic_DNA"/>
</dbReference>
<dbReference type="CDD" id="cd00806">
    <property type="entry name" value="TrpRS_core"/>
    <property type="match status" value="1"/>
</dbReference>
<dbReference type="SUPFAM" id="SSF52374">
    <property type="entry name" value="Nucleotidylyl transferase"/>
    <property type="match status" value="1"/>
</dbReference>
<keyword evidence="9" id="KW-0689">Ribosomal protein</keyword>
<keyword evidence="7" id="KW-0067">ATP-binding</keyword>
<comment type="catalytic activity">
    <reaction evidence="15">
        <text>tRNA(Trp) + L-tryptophan + ATP = L-tryptophyl-tRNA(Trp) + AMP + diphosphate + H(+)</text>
        <dbReference type="Rhea" id="RHEA:24080"/>
        <dbReference type="Rhea" id="RHEA-COMP:9671"/>
        <dbReference type="Rhea" id="RHEA-COMP:9705"/>
        <dbReference type="ChEBI" id="CHEBI:15378"/>
        <dbReference type="ChEBI" id="CHEBI:30616"/>
        <dbReference type="ChEBI" id="CHEBI:33019"/>
        <dbReference type="ChEBI" id="CHEBI:57912"/>
        <dbReference type="ChEBI" id="CHEBI:78442"/>
        <dbReference type="ChEBI" id="CHEBI:78535"/>
        <dbReference type="ChEBI" id="CHEBI:456215"/>
        <dbReference type="EC" id="6.1.1.2"/>
    </reaction>
</comment>
<feature type="domain" description="Small ribosomal subunit protein uS10" evidence="19">
    <location>
        <begin position="100"/>
        <end position="197"/>
    </location>
</feature>
<evidence type="ECO:0000256" key="11">
    <source>
        <dbReference type="ARBA" id="ARBA00023274"/>
    </source>
</evidence>
<dbReference type="OrthoDB" id="15808at2759"/>
<keyword evidence="5" id="KW-0436">Ligase</keyword>
<dbReference type="Pfam" id="PF00579">
    <property type="entry name" value="tRNA-synt_1b"/>
    <property type="match status" value="1"/>
</dbReference>
<keyword evidence="8" id="KW-0648">Protein biosynthesis</keyword>
<dbReference type="InterPro" id="IPR027486">
    <property type="entry name" value="Ribosomal_uS10_dom"/>
</dbReference>
<keyword evidence="21" id="KW-1185">Reference proteome</keyword>
<evidence type="ECO:0000256" key="17">
    <source>
        <dbReference type="ARBA" id="ARBA00078476"/>
    </source>
</evidence>
<evidence type="ECO:0000256" key="7">
    <source>
        <dbReference type="ARBA" id="ARBA00022840"/>
    </source>
</evidence>
<dbReference type="FunFam" id="1.10.240.10:FF:000002">
    <property type="entry name" value="Tryptophan--tRNA ligase"/>
    <property type="match status" value="1"/>
</dbReference>
<feature type="transmembrane region" description="Helical" evidence="18">
    <location>
        <begin position="260"/>
        <end position="281"/>
    </location>
</feature>
<evidence type="ECO:0000256" key="3">
    <source>
        <dbReference type="ARBA" id="ARBA00007102"/>
    </source>
</evidence>
<dbReference type="GO" id="GO:0005524">
    <property type="term" value="F:ATP binding"/>
    <property type="evidence" value="ECO:0007669"/>
    <property type="project" value="UniProtKB-KW"/>
</dbReference>
<evidence type="ECO:0000256" key="1">
    <source>
        <dbReference type="ARBA" id="ARBA00004305"/>
    </source>
</evidence>
<dbReference type="InterPro" id="IPR014729">
    <property type="entry name" value="Rossmann-like_a/b/a_fold"/>
</dbReference>
<evidence type="ECO:0000256" key="12">
    <source>
        <dbReference type="ARBA" id="ARBA00030268"/>
    </source>
</evidence>
<dbReference type="PANTHER" id="PTHR43766">
    <property type="entry name" value="TRYPTOPHAN--TRNA LIGASE, MITOCHONDRIAL"/>
    <property type="match status" value="1"/>
</dbReference>
<keyword evidence="18" id="KW-1133">Transmembrane helix</keyword>
<evidence type="ECO:0000313" key="20">
    <source>
        <dbReference type="EMBL" id="ODM20482.1"/>
    </source>
</evidence>
<evidence type="ECO:0000256" key="8">
    <source>
        <dbReference type="ARBA" id="ARBA00022917"/>
    </source>
</evidence>
<evidence type="ECO:0000256" key="13">
    <source>
        <dbReference type="ARBA" id="ARBA00035261"/>
    </source>
</evidence>
<evidence type="ECO:0000256" key="5">
    <source>
        <dbReference type="ARBA" id="ARBA00022598"/>
    </source>
</evidence>